<dbReference type="PANTHER" id="PTHR16631:SF17">
    <property type="entry name" value="GLUCAN ENDO-1,3-BETA-GLUCOSIDASE BTGC"/>
    <property type="match status" value="1"/>
</dbReference>
<keyword evidence="7" id="KW-0325">Glycoprotein</keyword>
<dbReference type="EMBL" id="QUSY01000014">
    <property type="protein sequence ID" value="RHY34897.1"/>
    <property type="molecule type" value="Genomic_DNA"/>
</dbReference>
<keyword evidence="8" id="KW-0119">Carbohydrate metabolism</keyword>
<evidence type="ECO:0000256" key="1">
    <source>
        <dbReference type="ARBA" id="ARBA00000382"/>
    </source>
</evidence>
<dbReference type="VEuPathDB" id="FungiDB:H310_13186"/>
<evidence type="ECO:0000256" key="8">
    <source>
        <dbReference type="ARBA" id="ARBA00023277"/>
    </source>
</evidence>
<keyword evidence="9" id="KW-0961">Cell wall biogenesis/degradation</keyword>
<evidence type="ECO:0000313" key="16">
    <source>
        <dbReference type="Proteomes" id="UP000285060"/>
    </source>
</evidence>
<dbReference type="GO" id="GO:0000272">
    <property type="term" value="P:polysaccharide catabolic process"/>
    <property type="evidence" value="ECO:0007669"/>
    <property type="project" value="UniProtKB-KW"/>
</dbReference>
<comment type="subcellular location">
    <subcellularLocation>
        <location evidence="2">Cell membrane</location>
    </subcellularLocation>
</comment>
<dbReference type="Gene3D" id="3.20.20.80">
    <property type="entry name" value="Glycosidases"/>
    <property type="match status" value="1"/>
</dbReference>
<evidence type="ECO:0000256" key="13">
    <source>
        <dbReference type="ARBA" id="ARBA00043078"/>
    </source>
</evidence>
<evidence type="ECO:0000256" key="3">
    <source>
        <dbReference type="ARBA" id="ARBA00012780"/>
    </source>
</evidence>
<dbReference type="GO" id="GO:0071555">
    <property type="term" value="P:cell wall organization"/>
    <property type="evidence" value="ECO:0007669"/>
    <property type="project" value="UniProtKB-KW"/>
</dbReference>
<feature type="region of interest" description="Disordered" evidence="14">
    <location>
        <begin position="560"/>
        <end position="592"/>
    </location>
</feature>
<dbReference type="SUPFAM" id="SSF51445">
    <property type="entry name" value="(Trans)glycosidases"/>
    <property type="match status" value="1"/>
</dbReference>
<gene>
    <name evidence="15" type="ORF">DYB32_000592</name>
</gene>
<dbReference type="GO" id="GO:0042973">
    <property type="term" value="F:glucan endo-1,3-beta-D-glucosidase activity"/>
    <property type="evidence" value="ECO:0007669"/>
    <property type="project" value="UniProtKB-EC"/>
</dbReference>
<feature type="region of interest" description="Disordered" evidence="14">
    <location>
        <begin position="480"/>
        <end position="506"/>
    </location>
</feature>
<dbReference type="PRINTS" id="PR01217">
    <property type="entry name" value="PRICHEXTENSN"/>
</dbReference>
<evidence type="ECO:0000256" key="6">
    <source>
        <dbReference type="ARBA" id="ARBA00023136"/>
    </source>
</evidence>
<dbReference type="PANTHER" id="PTHR16631">
    <property type="entry name" value="GLUCAN 1,3-BETA-GLUCOSIDASE"/>
    <property type="match status" value="1"/>
</dbReference>
<feature type="region of interest" description="Disordered" evidence="14">
    <location>
        <begin position="306"/>
        <end position="413"/>
    </location>
</feature>
<feature type="compositionally biased region" description="Low complexity" evidence="14">
    <location>
        <begin position="489"/>
        <end position="504"/>
    </location>
</feature>
<dbReference type="InterPro" id="IPR017853">
    <property type="entry name" value="GH"/>
</dbReference>
<feature type="compositionally biased region" description="Low complexity" evidence="14">
    <location>
        <begin position="379"/>
        <end position="413"/>
    </location>
</feature>
<dbReference type="EC" id="3.2.1.39" evidence="3"/>
<evidence type="ECO:0000256" key="14">
    <source>
        <dbReference type="SAM" id="MobiDB-lite"/>
    </source>
</evidence>
<dbReference type="AlphaFoldDB" id="A0A418B9I8"/>
<sequence length="678" mass="69551">MRLLTDDGAGERCRHSPTTCFLRTRLRLRRMGRSSKQARLILVVISACSLVSIDAAAGGVCFDVADVGNIDAHFRQIKSKFSAVRVYETQMGSTNAIVAAAKAGLQIAAGVWIRSGDAKVQADIDAIAAGIKAHPDTVVAVYVGNEDLSNGVSEQTVVARVNQVKASLSRLGVPVGSVQVDGDFLGAGALAAACDVVGVNIYPFFGSSSDSISHPINDLNTRWMRVTAKYGGKAKLTETGWPTTGTYNGHVGNFANAKAYWESYSEWSYGNGGGIPFYFQHRDIAGKAPEYESHFGLVDGSGNWKFDVAPPPSSPTSPPTPPPTPPPTFPPTPPPTSPPTSPPTPPPTPPPTSPPTSPPTEPPTPPPTSPPTEPPTTAPPTTTEASPPATTAAPTDELTTATPEAATTLEPTTIATTSFVELTETNSTAVDAMNNTFANASATNDLFTASAETLVSSSSDGATNSADAPVVVGSGGSGAAGGVAGSGAAGSAAGAPPTASDTTTIGSSGGINASVSSADSSTSNPAPTIFLSAGCALAVAATALFVVRRRAQSLEEGKDAFDPEFGLDSPQTAVHSSRGGDYPKQPATAQATSTPVATQTALTTPQQPCEPSLFNPKDSLFGVAMLEDRPSTMLDTMDDIRESEDYIHESISDDDAASLDNRPSAATSVLSASAEFLL</sequence>
<reference evidence="15 16" key="1">
    <citation type="submission" date="2018-08" db="EMBL/GenBank/DDBJ databases">
        <title>Aphanomyces genome sequencing and annotation.</title>
        <authorList>
            <person name="Minardi D."/>
            <person name="Oidtmann B."/>
            <person name="Van Der Giezen M."/>
            <person name="Studholme D.J."/>
        </authorList>
    </citation>
    <scope>NUCLEOTIDE SEQUENCE [LARGE SCALE GENOMIC DNA]</scope>
    <source>
        <strain evidence="15 16">NJM0002</strain>
    </source>
</reference>
<keyword evidence="6" id="KW-0472">Membrane</keyword>
<comment type="caution">
    <text evidence="15">The sequence shown here is derived from an EMBL/GenBank/DDBJ whole genome shotgun (WGS) entry which is preliminary data.</text>
</comment>
<dbReference type="InterPro" id="IPR050732">
    <property type="entry name" value="Beta-glucan_modifiers"/>
</dbReference>
<keyword evidence="5" id="KW-0378">Hydrolase</keyword>
<evidence type="ECO:0000256" key="10">
    <source>
        <dbReference type="ARBA" id="ARBA00023326"/>
    </source>
</evidence>
<evidence type="ECO:0000256" key="11">
    <source>
        <dbReference type="ARBA" id="ARBA00037649"/>
    </source>
</evidence>
<dbReference type="Proteomes" id="UP000285060">
    <property type="component" value="Unassembled WGS sequence"/>
</dbReference>
<proteinExistence type="predicted"/>
<dbReference type="GO" id="GO:0005886">
    <property type="term" value="C:plasma membrane"/>
    <property type="evidence" value="ECO:0007669"/>
    <property type="project" value="UniProtKB-SubCell"/>
</dbReference>
<accession>A0A418B9I8</accession>
<evidence type="ECO:0000256" key="12">
    <source>
        <dbReference type="ARBA" id="ARBA00042373"/>
    </source>
</evidence>
<comment type="function">
    <text evidence="11">Glucanases play a role in cell expansion during growth, in cell-cell fusion during mating, and in spore release during sporulation. This enzyme may be involved in beta-glucan degradation. Active on laminarin and lichenan.</text>
</comment>
<evidence type="ECO:0000256" key="5">
    <source>
        <dbReference type="ARBA" id="ARBA00022801"/>
    </source>
</evidence>
<evidence type="ECO:0000256" key="2">
    <source>
        <dbReference type="ARBA" id="ARBA00004236"/>
    </source>
</evidence>
<feature type="compositionally biased region" description="Pro residues" evidence="14">
    <location>
        <begin position="309"/>
        <end position="378"/>
    </location>
</feature>
<protein>
    <recommendedName>
        <fullName evidence="3">glucan endo-1,3-beta-D-glucosidase</fullName>
        <ecNumber evidence="3">3.2.1.39</ecNumber>
    </recommendedName>
    <alternativeName>
        <fullName evidence="13">Endo-1,3-beta-glucanase btgC</fullName>
    </alternativeName>
    <alternativeName>
        <fullName evidence="12">Laminarinase btgC</fullName>
    </alternativeName>
</protein>
<name>A0A418B9I8_9STRA</name>
<keyword evidence="16" id="KW-1185">Reference proteome</keyword>
<keyword evidence="4" id="KW-1003">Cell membrane</keyword>
<comment type="catalytic activity">
    <reaction evidence="1">
        <text>Hydrolysis of (1-&gt;3)-beta-D-glucosidic linkages in (1-&gt;3)-beta-D-glucans.</text>
        <dbReference type="EC" id="3.2.1.39"/>
    </reaction>
</comment>
<evidence type="ECO:0000313" key="15">
    <source>
        <dbReference type="EMBL" id="RHY34897.1"/>
    </source>
</evidence>
<evidence type="ECO:0000256" key="4">
    <source>
        <dbReference type="ARBA" id="ARBA00022475"/>
    </source>
</evidence>
<organism evidence="15 16">
    <name type="scientific">Aphanomyces invadans</name>
    <dbReference type="NCBI Taxonomy" id="157072"/>
    <lineage>
        <taxon>Eukaryota</taxon>
        <taxon>Sar</taxon>
        <taxon>Stramenopiles</taxon>
        <taxon>Oomycota</taxon>
        <taxon>Saprolegniomycetes</taxon>
        <taxon>Saprolegniales</taxon>
        <taxon>Verrucalvaceae</taxon>
        <taxon>Aphanomyces</taxon>
    </lineage>
</organism>
<keyword evidence="10" id="KW-0624">Polysaccharide degradation</keyword>
<evidence type="ECO:0000256" key="9">
    <source>
        <dbReference type="ARBA" id="ARBA00023316"/>
    </source>
</evidence>
<evidence type="ECO:0000256" key="7">
    <source>
        <dbReference type="ARBA" id="ARBA00023180"/>
    </source>
</evidence>